<dbReference type="GO" id="GO:0008234">
    <property type="term" value="F:cysteine-type peptidase activity"/>
    <property type="evidence" value="ECO:0007669"/>
    <property type="project" value="UniProtKB-KW"/>
</dbReference>
<dbReference type="Gene3D" id="3.90.1720.10">
    <property type="entry name" value="endopeptidase domain like (from Nostoc punctiforme)"/>
    <property type="match status" value="1"/>
</dbReference>
<dbReference type="InterPro" id="IPR000064">
    <property type="entry name" value="NLP_P60_dom"/>
</dbReference>
<dbReference type="SUPFAM" id="SSF54001">
    <property type="entry name" value="Cysteine proteinases"/>
    <property type="match status" value="1"/>
</dbReference>
<sequence>MPKRNGRPVVHTVTVLALLAGSAYFTYELRRDEQAKVPAAQTVTDNGLQNSGKATGKQTWERLNDPARSVLRDAKGAVIATFTDGARTATLKGQSRTFSEPANTSTKVVTDDWVRLMPEPWTKGAQNQQWFKDWFKKYYGSQEDDIFAIAFQYVQGAPVKKDDAGVPYRGDAVFGPFKPDGVDRLEQNDFYDYLGIPYTFRDGTTMQPRADRYRALDCSGFLRMVWGYRSRYPLMASNTLGDGLPRTANGMARSKVGVDIIKLQGPAPWYTRPKNTDMLQPGDLLFFKMDHRTGDHIDHSAIYMGLDTEGHKVFVSSRKEQNGPTIGDKGGVSRIDGNGFYAELFRSAKRL</sequence>
<evidence type="ECO:0000259" key="5">
    <source>
        <dbReference type="PROSITE" id="PS51935"/>
    </source>
</evidence>
<organism evidence="6">
    <name type="scientific">Streptomyces sp. R35</name>
    <dbReference type="NCBI Taxonomy" id="3238630"/>
    <lineage>
        <taxon>Bacteria</taxon>
        <taxon>Bacillati</taxon>
        <taxon>Actinomycetota</taxon>
        <taxon>Actinomycetes</taxon>
        <taxon>Kitasatosporales</taxon>
        <taxon>Streptomycetaceae</taxon>
        <taxon>Streptomyces</taxon>
    </lineage>
</organism>
<evidence type="ECO:0000256" key="3">
    <source>
        <dbReference type="ARBA" id="ARBA00022801"/>
    </source>
</evidence>
<dbReference type="PROSITE" id="PS51935">
    <property type="entry name" value="NLPC_P60"/>
    <property type="match status" value="1"/>
</dbReference>
<keyword evidence="3" id="KW-0378">Hydrolase</keyword>
<evidence type="ECO:0000256" key="4">
    <source>
        <dbReference type="ARBA" id="ARBA00022807"/>
    </source>
</evidence>
<name>A0AB39SFW6_9ACTN</name>
<dbReference type="EMBL" id="CP163440">
    <property type="protein sequence ID" value="XDQ66159.1"/>
    <property type="molecule type" value="Genomic_DNA"/>
</dbReference>
<evidence type="ECO:0000256" key="2">
    <source>
        <dbReference type="ARBA" id="ARBA00022670"/>
    </source>
</evidence>
<dbReference type="InterPro" id="IPR038765">
    <property type="entry name" value="Papain-like_cys_pep_sf"/>
</dbReference>
<reference evidence="6" key="1">
    <citation type="submission" date="2024-07" db="EMBL/GenBank/DDBJ databases">
        <authorList>
            <person name="Yu S.T."/>
        </authorList>
    </citation>
    <scope>NUCLEOTIDE SEQUENCE</scope>
    <source>
        <strain evidence="6">R35</strain>
    </source>
</reference>
<feature type="domain" description="NlpC/P60" evidence="5">
    <location>
        <begin position="180"/>
        <end position="351"/>
    </location>
</feature>
<evidence type="ECO:0000256" key="1">
    <source>
        <dbReference type="ARBA" id="ARBA00007074"/>
    </source>
</evidence>
<protein>
    <submittedName>
        <fullName evidence="6">NlpC/P60 family protein</fullName>
    </submittedName>
</protein>
<proteinExistence type="inferred from homology"/>
<dbReference type="AlphaFoldDB" id="A0AB39SFW6"/>
<keyword evidence="2" id="KW-0645">Protease</keyword>
<dbReference type="RefSeq" id="WP_369263128.1">
    <property type="nucleotide sequence ID" value="NZ_CP163440.1"/>
</dbReference>
<comment type="similarity">
    <text evidence="1">Belongs to the peptidase C40 family.</text>
</comment>
<evidence type="ECO:0000313" key="6">
    <source>
        <dbReference type="EMBL" id="XDQ66159.1"/>
    </source>
</evidence>
<dbReference type="Pfam" id="PF00877">
    <property type="entry name" value="NLPC_P60"/>
    <property type="match status" value="1"/>
</dbReference>
<accession>A0AB39SFW6</accession>
<keyword evidence="4" id="KW-0788">Thiol protease</keyword>
<dbReference type="GO" id="GO:0006508">
    <property type="term" value="P:proteolysis"/>
    <property type="evidence" value="ECO:0007669"/>
    <property type="project" value="UniProtKB-KW"/>
</dbReference>
<gene>
    <name evidence="6" type="ORF">AB5J50_37795</name>
</gene>